<accession>A0ABR4NGR2</accession>
<feature type="transmembrane region" description="Helical" evidence="5">
    <location>
        <begin position="83"/>
        <end position="102"/>
    </location>
</feature>
<evidence type="ECO:0000256" key="2">
    <source>
        <dbReference type="ARBA" id="ARBA00022692"/>
    </source>
</evidence>
<protein>
    <recommendedName>
        <fullName evidence="8">DUF423-domain-containing protein</fullName>
    </recommendedName>
</protein>
<proteinExistence type="predicted"/>
<sequence>MSATLFWRLGAVLGASGVALGAFGAHGLKSMLAGHPDAQRKQENWATAAHYQLIHAAALLALSTRMQSLGLPRLQPSRAAMAGWLLVAGVAGFSGSIYLLVLDTRRAFSRFLGPVTPLGGVCFIAGPSPLLSVLALILRNRSRKTPVTLGYHRPHPHHQPPSPSRLTMSASMFWKLGAGLGASGVVLSAFGAHGLRPMLKGQADTQSKQVRWSTAAYYQLVHAAALLALSARMQAGALVAPRAALAGWLFVAGIAGFSGTIYINVFNKNRLITRIIHIITPQGGMCLIAGWLLLAFS</sequence>
<feature type="transmembrane region" description="Helical" evidence="5">
    <location>
        <begin position="114"/>
        <end position="138"/>
    </location>
</feature>
<evidence type="ECO:0000313" key="6">
    <source>
        <dbReference type="EMBL" id="KAL2918727.1"/>
    </source>
</evidence>
<dbReference type="InterPro" id="IPR006696">
    <property type="entry name" value="DUF423"/>
</dbReference>
<reference evidence="6 7" key="1">
    <citation type="submission" date="2023-09" db="EMBL/GenBank/DDBJ databases">
        <title>Pangenome analysis of Batrachochytrium dendrobatidis and related Chytrids.</title>
        <authorList>
            <person name="Yacoub M.N."/>
            <person name="Stajich J.E."/>
            <person name="James T.Y."/>
        </authorList>
    </citation>
    <scope>NUCLEOTIDE SEQUENCE [LARGE SCALE GENOMIC DNA]</scope>
    <source>
        <strain evidence="6 7">JEL0888</strain>
    </source>
</reference>
<keyword evidence="2 5" id="KW-0812">Transmembrane</keyword>
<keyword evidence="4 5" id="KW-0472">Membrane</keyword>
<evidence type="ECO:0000313" key="7">
    <source>
        <dbReference type="Proteomes" id="UP001527925"/>
    </source>
</evidence>
<name>A0ABR4NGR2_9FUNG</name>
<keyword evidence="7" id="KW-1185">Reference proteome</keyword>
<dbReference type="Proteomes" id="UP001527925">
    <property type="component" value="Unassembled WGS sequence"/>
</dbReference>
<evidence type="ECO:0000256" key="5">
    <source>
        <dbReference type="SAM" id="Phobius"/>
    </source>
</evidence>
<feature type="transmembrane region" description="Helical" evidence="5">
    <location>
        <begin position="215"/>
        <end position="231"/>
    </location>
</feature>
<dbReference type="PANTHER" id="PTHR43461">
    <property type="entry name" value="TRANSMEMBRANE PROTEIN 256"/>
    <property type="match status" value="1"/>
</dbReference>
<keyword evidence="3 5" id="KW-1133">Transmembrane helix</keyword>
<dbReference type="PANTHER" id="PTHR43461:SF1">
    <property type="entry name" value="TRANSMEMBRANE PROTEIN 256"/>
    <property type="match status" value="1"/>
</dbReference>
<evidence type="ECO:0008006" key="8">
    <source>
        <dbReference type="Google" id="ProtNLM"/>
    </source>
</evidence>
<evidence type="ECO:0000256" key="1">
    <source>
        <dbReference type="ARBA" id="ARBA00004141"/>
    </source>
</evidence>
<comment type="subcellular location">
    <subcellularLocation>
        <location evidence="1">Membrane</location>
        <topology evidence="1">Multi-pass membrane protein</topology>
    </subcellularLocation>
</comment>
<feature type="transmembrane region" description="Helical" evidence="5">
    <location>
        <begin position="173"/>
        <end position="195"/>
    </location>
</feature>
<dbReference type="Pfam" id="PF04241">
    <property type="entry name" value="DUF423"/>
    <property type="match status" value="2"/>
</dbReference>
<comment type="caution">
    <text evidence="6">The sequence shown here is derived from an EMBL/GenBank/DDBJ whole genome shotgun (WGS) entry which is preliminary data.</text>
</comment>
<feature type="transmembrane region" description="Helical" evidence="5">
    <location>
        <begin position="275"/>
        <end position="296"/>
    </location>
</feature>
<evidence type="ECO:0000256" key="3">
    <source>
        <dbReference type="ARBA" id="ARBA00022989"/>
    </source>
</evidence>
<organism evidence="6 7">
    <name type="scientific">Polyrhizophydium stewartii</name>
    <dbReference type="NCBI Taxonomy" id="2732419"/>
    <lineage>
        <taxon>Eukaryota</taxon>
        <taxon>Fungi</taxon>
        <taxon>Fungi incertae sedis</taxon>
        <taxon>Chytridiomycota</taxon>
        <taxon>Chytridiomycota incertae sedis</taxon>
        <taxon>Chytridiomycetes</taxon>
        <taxon>Rhizophydiales</taxon>
        <taxon>Rhizophydiales incertae sedis</taxon>
        <taxon>Polyrhizophydium</taxon>
    </lineage>
</organism>
<feature type="transmembrane region" description="Helical" evidence="5">
    <location>
        <begin position="243"/>
        <end position="263"/>
    </location>
</feature>
<dbReference type="EMBL" id="JADGIZ020000005">
    <property type="protein sequence ID" value="KAL2918727.1"/>
    <property type="molecule type" value="Genomic_DNA"/>
</dbReference>
<evidence type="ECO:0000256" key="4">
    <source>
        <dbReference type="ARBA" id="ARBA00023136"/>
    </source>
</evidence>
<gene>
    <name evidence="6" type="ORF">HK105_201561</name>
</gene>